<dbReference type="Proteomes" id="UP000248291">
    <property type="component" value="Unassembled WGS sequence"/>
</dbReference>
<reference evidence="1 2" key="1">
    <citation type="submission" date="2018-04" db="EMBL/GenBank/DDBJ databases">
        <title>Draft genome sequence of Pseudomonas syringae pv. actinidiae biovar 3 strains isolated from kiwifruit in Kagawa prefecture.</title>
        <authorList>
            <person name="Tabuchi M."/>
            <person name="Saito M."/>
            <person name="Fujiwara S."/>
            <person name="Sasa N."/>
            <person name="Akimitsu K."/>
            <person name="Gomi K."/>
            <person name="Konishi-Sugita S."/>
            <person name="Hamano K."/>
            <person name="Kataoka I."/>
        </authorList>
    </citation>
    <scope>NUCLEOTIDE SEQUENCE [LARGE SCALE GENOMIC DNA]</scope>
    <source>
        <strain evidence="1 2">MAFF212211</strain>
    </source>
</reference>
<dbReference type="EMBL" id="BGKA01000012">
    <property type="protein sequence ID" value="GBH14414.1"/>
    <property type="molecule type" value="Genomic_DNA"/>
</dbReference>
<gene>
    <name evidence="1" type="ORF">KPSA3_00302</name>
</gene>
<organism evidence="1 2">
    <name type="scientific">Pseudomonas syringae pv. actinidiae</name>
    <dbReference type="NCBI Taxonomy" id="103796"/>
    <lineage>
        <taxon>Bacteria</taxon>
        <taxon>Pseudomonadati</taxon>
        <taxon>Pseudomonadota</taxon>
        <taxon>Gammaproteobacteria</taxon>
        <taxon>Pseudomonadales</taxon>
        <taxon>Pseudomonadaceae</taxon>
        <taxon>Pseudomonas</taxon>
        <taxon>Pseudomonas syringae</taxon>
    </lineage>
</organism>
<protein>
    <submittedName>
        <fullName evidence="1">Uncharacterized protein</fullName>
    </submittedName>
</protein>
<comment type="caution">
    <text evidence="1">The sequence shown here is derived from an EMBL/GenBank/DDBJ whole genome shotgun (WGS) entry which is preliminary data.</text>
</comment>
<name>A0AAN4TIL0_PSESF</name>
<accession>A0AAN4TIL0</accession>
<dbReference type="AlphaFoldDB" id="A0AAN4TIL0"/>
<evidence type="ECO:0000313" key="1">
    <source>
        <dbReference type="EMBL" id="GBH14414.1"/>
    </source>
</evidence>
<evidence type="ECO:0000313" key="2">
    <source>
        <dbReference type="Proteomes" id="UP000248291"/>
    </source>
</evidence>
<proteinExistence type="predicted"/>
<sequence length="37" mass="4228">MEFITWGKEADVAQFILRQLSAKLPLIACSFRSETNL</sequence>